<dbReference type="PANTHER" id="PTHR11669">
    <property type="entry name" value="REPLICATION FACTOR C / DNA POLYMERASE III GAMMA-TAU SUBUNIT"/>
    <property type="match status" value="1"/>
</dbReference>
<dbReference type="PANTHER" id="PTHR11669:SF0">
    <property type="entry name" value="PROTEIN STICHEL-LIKE 2"/>
    <property type="match status" value="1"/>
</dbReference>
<sequence>MLQTQYEVIARKWRPQRFDQIIGQRHITDTLQNEIRHGRIAHAFLFSGIRGIGKTSAARIVAKSLNCLTADQPTSDPCNQCESCLAITQGTATDVMEIDGASNRKIEHIRELRENIKFAPARLRYKVYIIDEVHMLTKEAFNALLK</sequence>
<name>A0A9D5JXB5_9BACT</name>
<dbReference type="SUPFAM" id="SSF52540">
    <property type="entry name" value="P-loop containing nucleoside triphosphate hydrolases"/>
    <property type="match status" value="1"/>
</dbReference>
<evidence type="ECO:0000313" key="1">
    <source>
        <dbReference type="EMBL" id="MBD3325567.1"/>
    </source>
</evidence>
<proteinExistence type="predicted"/>
<gene>
    <name evidence="1" type="ORF">GF339_13365</name>
</gene>
<reference evidence="1" key="1">
    <citation type="submission" date="2019-11" db="EMBL/GenBank/DDBJ databases">
        <title>Microbial mats filling the niche in hypersaline microbial mats.</title>
        <authorList>
            <person name="Wong H.L."/>
            <person name="Macleod F.I."/>
            <person name="White R.A. III"/>
            <person name="Burns B.P."/>
        </authorList>
    </citation>
    <scope>NUCLEOTIDE SEQUENCE</scope>
    <source>
        <strain evidence="1">Rbin_158</strain>
    </source>
</reference>
<dbReference type="Pfam" id="PF13177">
    <property type="entry name" value="DNA_pol3_delta2"/>
    <property type="match status" value="1"/>
</dbReference>
<accession>A0A9D5JXB5</accession>
<dbReference type="EMBL" id="WJJP01000432">
    <property type="protein sequence ID" value="MBD3325567.1"/>
    <property type="molecule type" value="Genomic_DNA"/>
</dbReference>
<dbReference type="InterPro" id="IPR027417">
    <property type="entry name" value="P-loop_NTPase"/>
</dbReference>
<dbReference type="InterPro" id="IPR050238">
    <property type="entry name" value="DNA_Rep/Repair_Clamp_Loader"/>
</dbReference>
<dbReference type="Gene3D" id="3.40.50.300">
    <property type="entry name" value="P-loop containing nucleotide triphosphate hydrolases"/>
    <property type="match status" value="1"/>
</dbReference>
<dbReference type="Proteomes" id="UP000649604">
    <property type="component" value="Unassembled WGS sequence"/>
</dbReference>
<organism evidence="1 2">
    <name type="scientific">candidate division KSB3 bacterium</name>
    <dbReference type="NCBI Taxonomy" id="2044937"/>
    <lineage>
        <taxon>Bacteria</taxon>
        <taxon>candidate division KSB3</taxon>
    </lineage>
</organism>
<protein>
    <submittedName>
        <fullName evidence="1">AAA family ATPase</fullName>
    </submittedName>
</protein>
<feature type="non-terminal residue" evidence="1">
    <location>
        <position position="146"/>
    </location>
</feature>
<dbReference type="GO" id="GO:0006261">
    <property type="term" value="P:DNA-templated DNA replication"/>
    <property type="evidence" value="ECO:0007669"/>
    <property type="project" value="TreeGrafter"/>
</dbReference>
<evidence type="ECO:0000313" key="2">
    <source>
        <dbReference type="Proteomes" id="UP000649604"/>
    </source>
</evidence>
<dbReference type="AlphaFoldDB" id="A0A9D5JXB5"/>
<comment type="caution">
    <text evidence="1">The sequence shown here is derived from an EMBL/GenBank/DDBJ whole genome shotgun (WGS) entry which is preliminary data.</text>
</comment>